<feature type="signal peptide" evidence="1">
    <location>
        <begin position="1"/>
        <end position="18"/>
    </location>
</feature>
<proteinExistence type="predicted"/>
<accession>A0A0E9RMS6</accession>
<name>A0A0E9RMS6_ANGAN</name>
<evidence type="ECO:0000313" key="2">
    <source>
        <dbReference type="EMBL" id="JAH30374.1"/>
    </source>
</evidence>
<organism evidence="2">
    <name type="scientific">Anguilla anguilla</name>
    <name type="common">European freshwater eel</name>
    <name type="synonym">Muraena anguilla</name>
    <dbReference type="NCBI Taxonomy" id="7936"/>
    <lineage>
        <taxon>Eukaryota</taxon>
        <taxon>Metazoa</taxon>
        <taxon>Chordata</taxon>
        <taxon>Craniata</taxon>
        <taxon>Vertebrata</taxon>
        <taxon>Euteleostomi</taxon>
        <taxon>Actinopterygii</taxon>
        <taxon>Neopterygii</taxon>
        <taxon>Teleostei</taxon>
        <taxon>Anguilliformes</taxon>
        <taxon>Anguillidae</taxon>
        <taxon>Anguilla</taxon>
    </lineage>
</organism>
<dbReference type="AlphaFoldDB" id="A0A0E9RMS6"/>
<keyword evidence="1" id="KW-0732">Signal</keyword>
<reference evidence="2" key="1">
    <citation type="submission" date="2014-11" db="EMBL/GenBank/DDBJ databases">
        <authorList>
            <person name="Amaro Gonzalez C."/>
        </authorList>
    </citation>
    <scope>NUCLEOTIDE SEQUENCE</scope>
</reference>
<evidence type="ECO:0000256" key="1">
    <source>
        <dbReference type="SAM" id="SignalP"/>
    </source>
</evidence>
<feature type="chain" id="PRO_5002431995" evidence="1">
    <location>
        <begin position="19"/>
        <end position="50"/>
    </location>
</feature>
<dbReference type="EMBL" id="GBXM01078203">
    <property type="protein sequence ID" value="JAH30374.1"/>
    <property type="molecule type" value="Transcribed_RNA"/>
</dbReference>
<sequence>MAVLCIVVTLVMAAHCVAVAFRAQRSFSFFIFTLLNKKNENIFHAGTCHY</sequence>
<reference evidence="2" key="2">
    <citation type="journal article" date="2015" name="Fish Shellfish Immunol.">
        <title>Early steps in the European eel (Anguilla anguilla)-Vibrio vulnificus interaction in the gills: Role of the RtxA13 toxin.</title>
        <authorList>
            <person name="Callol A."/>
            <person name="Pajuelo D."/>
            <person name="Ebbesson L."/>
            <person name="Teles M."/>
            <person name="MacKenzie S."/>
            <person name="Amaro C."/>
        </authorList>
    </citation>
    <scope>NUCLEOTIDE SEQUENCE</scope>
</reference>
<protein>
    <submittedName>
        <fullName evidence="2">Uncharacterized protein</fullName>
    </submittedName>
</protein>